<sequence>MSYPFHPENIIKTDQPEEWAGSCSYLVGSLVRTAQLALENTGSGACTDEERISAAASTLEIAQALLGIVIDGTEALQAKAGAGLYRRDEE</sequence>
<dbReference type="EMBL" id="QZCG01000010">
    <property type="protein sequence ID" value="RJE83653.1"/>
    <property type="molecule type" value="Genomic_DNA"/>
</dbReference>
<dbReference type="RefSeq" id="WP_119750205.1">
    <property type="nucleotide sequence ID" value="NZ_QZCG01000010.1"/>
</dbReference>
<reference evidence="2" key="1">
    <citation type="submission" date="2018-09" db="EMBL/GenBank/DDBJ databases">
        <title>Acidovorax cavernicola nov. sp. isolated from Gruta de las Maravillas (Aracena, Spain).</title>
        <authorList>
            <person name="Jurado V."/>
            <person name="Gutierrez-Patricio S."/>
            <person name="Gonzalez-Pimentel J.L."/>
            <person name="Miller A.Z."/>
            <person name="Laiz L."/>
            <person name="Saiz-Jimenez C."/>
        </authorList>
    </citation>
    <scope>NUCLEOTIDE SEQUENCE [LARGE SCALE GENOMIC DNA]</scope>
    <source>
        <strain evidence="2">1011MAR3C25</strain>
    </source>
</reference>
<keyword evidence="2" id="KW-1185">Reference proteome</keyword>
<evidence type="ECO:0008006" key="3">
    <source>
        <dbReference type="Google" id="ProtNLM"/>
    </source>
</evidence>
<dbReference type="Proteomes" id="UP000284202">
    <property type="component" value="Unassembled WGS sequence"/>
</dbReference>
<proteinExistence type="predicted"/>
<accession>A0A418SRQ4</accession>
<dbReference type="OrthoDB" id="7772872at2"/>
<protein>
    <recommendedName>
        <fullName evidence="3">DUF3077 domain-containing protein</fullName>
    </recommendedName>
</protein>
<evidence type="ECO:0000313" key="2">
    <source>
        <dbReference type="Proteomes" id="UP000284202"/>
    </source>
</evidence>
<comment type="caution">
    <text evidence="1">The sequence shown here is derived from an EMBL/GenBank/DDBJ whole genome shotgun (WGS) entry which is preliminary data.</text>
</comment>
<gene>
    <name evidence="1" type="ORF">D3P04_14670</name>
</gene>
<evidence type="ECO:0000313" key="1">
    <source>
        <dbReference type="EMBL" id="RJE83653.1"/>
    </source>
</evidence>
<dbReference type="AlphaFoldDB" id="A0A418SRQ4"/>
<name>A0A418SRQ4_9RHOB</name>
<organism evidence="1 2">
    <name type="scientific">Paracoccus onubensis</name>
    <dbReference type="NCBI Taxonomy" id="1675788"/>
    <lineage>
        <taxon>Bacteria</taxon>
        <taxon>Pseudomonadati</taxon>
        <taxon>Pseudomonadota</taxon>
        <taxon>Alphaproteobacteria</taxon>
        <taxon>Rhodobacterales</taxon>
        <taxon>Paracoccaceae</taxon>
        <taxon>Paracoccus</taxon>
    </lineage>
</organism>